<evidence type="ECO:0000256" key="5">
    <source>
        <dbReference type="ARBA" id="ARBA00023077"/>
    </source>
</evidence>
<reference evidence="14" key="1">
    <citation type="journal article" date="2019" name="Int. J. Syst. Evol. Microbiol.">
        <title>The Global Catalogue of Microorganisms (GCM) 10K type strain sequencing project: providing services to taxonomists for standard genome sequencing and annotation.</title>
        <authorList>
            <consortium name="The Broad Institute Genomics Platform"/>
            <consortium name="The Broad Institute Genome Sequencing Center for Infectious Disease"/>
            <person name="Wu L."/>
            <person name="Ma J."/>
        </authorList>
    </citation>
    <scope>NUCLEOTIDE SEQUENCE [LARGE SCALE GENOMIC DNA]</scope>
    <source>
        <strain evidence="14">KCTC 23723</strain>
    </source>
</reference>
<evidence type="ECO:0000256" key="4">
    <source>
        <dbReference type="ARBA" id="ARBA00022692"/>
    </source>
</evidence>
<evidence type="ECO:0000256" key="3">
    <source>
        <dbReference type="ARBA" id="ARBA00022452"/>
    </source>
</evidence>
<sequence>MLNQKIGICALAVKAALITSGLGVASLSYAENAANTDEAVEVIQIRGIKASQQANLNAKRYSDAVVDVVTAEDIGKFPDRNVAESLSRITGVGVSREFGEGEKITIRGASSATNRTLLNGQTVATADWFILDNPGRSFNYTMLPSALVSDLEVYKSPMASIDEGSIGGTVILRTRKPLELDANSANLSVEGQYSEMSGEWDPQLSGLYSWKNTDDTVGILVSAIKQDRTVVREGFEILGWPKNPGLDARLPSHIGVPRFEQQRERETLFASFQYAPSANFDMTVNALHSKVDANNQNANWLVFINNDAALLGNTSLVNNSVVAGTVAAGGTSAYNFINRVASTETKGLDFDLTYRADNYELHGQFGTTRAKGGTLRETSWEYGATTGYNFDLRGNTPSASTNVNAADPAQFRAGWIWGGEKPTTDEENYGQLDLSLPVDYGVFKQIKTGIKLRAAERTQSRTAYSWHGPNTLSDASLAPDWPVYLQYIFNTCPTLAQCNLTTGTQNINAAVNGNLGQQVIHNRERMEEIAFVGLNGVKADYAKSLILAENWAVEEDITALYLQGDFEGEGFRGNLGVRYVDTRQTSGGYEFSDDSWGFLTIDREWLRPAELAWVEVNNNYKEVLPSFNIAFDLTTDSLLRFGAARVMARQNWNDISTSVSYGSLNVAQPTGTASNPLLKPQIVDQFDLSYEWYFNPSSVFAATYFIKDVKSYRSFSTFTGQRYWEQEERLVDVTFTRPTNGPGGQTQGMELSYQQAFGDFGVMANYTYTDAKRDEERDLTKPGSGLVEGTSKHMYNVSGYYETDLFSVRLMYNYRTEWYKGLHFNGDELWNDAYGQVDASINYNLTDSVVLSFEAINLTNERVTEYNTDPARLFSIYENGRRFVAGVRMAF</sequence>
<keyword evidence="7 8" id="KW-0998">Cell outer membrane</keyword>
<feature type="domain" description="TonB-dependent receptor-like beta-barrel" evidence="11">
    <location>
        <begin position="540"/>
        <end position="858"/>
    </location>
</feature>
<protein>
    <submittedName>
        <fullName evidence="13">TonB-dependent receptor</fullName>
    </submittedName>
</protein>
<dbReference type="SUPFAM" id="SSF56935">
    <property type="entry name" value="Porins"/>
    <property type="match status" value="1"/>
</dbReference>
<keyword evidence="4 8" id="KW-0812">Transmembrane</keyword>
<evidence type="ECO:0000256" key="10">
    <source>
        <dbReference type="SAM" id="SignalP"/>
    </source>
</evidence>
<dbReference type="Pfam" id="PF07715">
    <property type="entry name" value="Plug"/>
    <property type="match status" value="1"/>
</dbReference>
<feature type="domain" description="TonB-dependent receptor plug" evidence="12">
    <location>
        <begin position="60"/>
        <end position="169"/>
    </location>
</feature>
<proteinExistence type="inferred from homology"/>
<keyword evidence="14" id="KW-1185">Reference proteome</keyword>
<dbReference type="Proteomes" id="UP000634667">
    <property type="component" value="Unassembled WGS sequence"/>
</dbReference>
<dbReference type="NCBIfam" id="TIGR01782">
    <property type="entry name" value="TonB-Xanth-Caul"/>
    <property type="match status" value="1"/>
</dbReference>
<evidence type="ECO:0000259" key="12">
    <source>
        <dbReference type="Pfam" id="PF07715"/>
    </source>
</evidence>
<evidence type="ECO:0000256" key="2">
    <source>
        <dbReference type="ARBA" id="ARBA00022448"/>
    </source>
</evidence>
<comment type="caution">
    <text evidence="13">The sequence shown here is derived from an EMBL/GenBank/DDBJ whole genome shotgun (WGS) entry which is preliminary data.</text>
</comment>
<comment type="subcellular location">
    <subcellularLocation>
        <location evidence="1 8">Cell outer membrane</location>
        <topology evidence="1 8">Multi-pass membrane protein</topology>
    </subcellularLocation>
</comment>
<comment type="similarity">
    <text evidence="8 9">Belongs to the TonB-dependent receptor family.</text>
</comment>
<keyword evidence="2 8" id="KW-0813">Transport</keyword>
<evidence type="ECO:0000256" key="7">
    <source>
        <dbReference type="ARBA" id="ARBA00023237"/>
    </source>
</evidence>
<gene>
    <name evidence="13" type="primary">nagA</name>
    <name evidence="13" type="ORF">GCM10008111_18610</name>
</gene>
<dbReference type="InterPro" id="IPR012910">
    <property type="entry name" value="Plug_dom"/>
</dbReference>
<dbReference type="Gene3D" id="2.170.130.10">
    <property type="entry name" value="TonB-dependent receptor, plug domain"/>
    <property type="match status" value="1"/>
</dbReference>
<evidence type="ECO:0000256" key="6">
    <source>
        <dbReference type="ARBA" id="ARBA00023136"/>
    </source>
</evidence>
<evidence type="ECO:0000313" key="13">
    <source>
        <dbReference type="EMBL" id="GGW62906.1"/>
    </source>
</evidence>
<dbReference type="InterPro" id="IPR037066">
    <property type="entry name" value="Plug_dom_sf"/>
</dbReference>
<dbReference type="InterPro" id="IPR010104">
    <property type="entry name" value="TonB_rcpt_bac"/>
</dbReference>
<dbReference type="PANTHER" id="PTHR40980">
    <property type="entry name" value="PLUG DOMAIN-CONTAINING PROTEIN"/>
    <property type="match status" value="1"/>
</dbReference>
<dbReference type="PANTHER" id="PTHR40980:SF3">
    <property type="entry name" value="TONB-DEPENDENT RECEPTOR-LIKE BETA-BARREL DOMAIN-CONTAINING PROTEIN"/>
    <property type="match status" value="1"/>
</dbReference>
<evidence type="ECO:0000256" key="1">
    <source>
        <dbReference type="ARBA" id="ARBA00004571"/>
    </source>
</evidence>
<keyword evidence="10" id="KW-0732">Signal</keyword>
<keyword evidence="5 9" id="KW-0798">TonB box</keyword>
<dbReference type="PROSITE" id="PS52016">
    <property type="entry name" value="TONB_DEPENDENT_REC_3"/>
    <property type="match status" value="1"/>
</dbReference>
<evidence type="ECO:0000256" key="9">
    <source>
        <dbReference type="RuleBase" id="RU003357"/>
    </source>
</evidence>
<dbReference type="CDD" id="cd01347">
    <property type="entry name" value="ligand_gated_channel"/>
    <property type="match status" value="1"/>
</dbReference>
<dbReference type="InterPro" id="IPR000531">
    <property type="entry name" value="Beta-barrel_TonB"/>
</dbReference>
<dbReference type="InterPro" id="IPR039426">
    <property type="entry name" value="TonB-dep_rcpt-like"/>
</dbReference>
<dbReference type="Gene3D" id="2.40.170.20">
    <property type="entry name" value="TonB-dependent receptor, beta-barrel domain"/>
    <property type="match status" value="1"/>
</dbReference>
<evidence type="ECO:0000256" key="8">
    <source>
        <dbReference type="PROSITE-ProRule" id="PRU01360"/>
    </source>
</evidence>
<evidence type="ECO:0000259" key="11">
    <source>
        <dbReference type="Pfam" id="PF00593"/>
    </source>
</evidence>
<dbReference type="RefSeq" id="WP_189482807.1">
    <property type="nucleotide sequence ID" value="NZ_BMYR01000007.1"/>
</dbReference>
<name>A0ABQ2WQB5_9ALTE</name>
<organism evidence="13 14">
    <name type="scientific">Alishewanella tabrizica</name>
    <dbReference type="NCBI Taxonomy" id="671278"/>
    <lineage>
        <taxon>Bacteria</taxon>
        <taxon>Pseudomonadati</taxon>
        <taxon>Pseudomonadota</taxon>
        <taxon>Gammaproteobacteria</taxon>
        <taxon>Alteromonadales</taxon>
        <taxon>Alteromonadaceae</taxon>
        <taxon>Alishewanella</taxon>
    </lineage>
</organism>
<dbReference type="Pfam" id="PF00593">
    <property type="entry name" value="TonB_dep_Rec_b-barrel"/>
    <property type="match status" value="1"/>
</dbReference>
<feature type="chain" id="PRO_5045123454" evidence="10">
    <location>
        <begin position="31"/>
        <end position="891"/>
    </location>
</feature>
<dbReference type="InterPro" id="IPR036942">
    <property type="entry name" value="Beta-barrel_TonB_sf"/>
</dbReference>
<dbReference type="EMBL" id="BMYR01000007">
    <property type="protein sequence ID" value="GGW62906.1"/>
    <property type="molecule type" value="Genomic_DNA"/>
</dbReference>
<keyword evidence="6 8" id="KW-0472">Membrane</keyword>
<accession>A0ABQ2WQB5</accession>
<keyword evidence="13" id="KW-0675">Receptor</keyword>
<evidence type="ECO:0000313" key="14">
    <source>
        <dbReference type="Proteomes" id="UP000634667"/>
    </source>
</evidence>
<feature type="signal peptide" evidence="10">
    <location>
        <begin position="1"/>
        <end position="30"/>
    </location>
</feature>
<keyword evidence="3 8" id="KW-1134">Transmembrane beta strand</keyword>